<name>M2NA78_BAUPA</name>
<keyword evidence="2" id="KW-1185">Reference proteome</keyword>
<proteinExistence type="predicted"/>
<dbReference type="GeneID" id="19109618"/>
<evidence type="ECO:0000313" key="2">
    <source>
        <dbReference type="Proteomes" id="UP000011761"/>
    </source>
</evidence>
<protein>
    <submittedName>
        <fullName evidence="1">Uncharacterized protein</fullName>
    </submittedName>
</protein>
<reference evidence="1 2" key="1">
    <citation type="journal article" date="2012" name="PLoS Pathog.">
        <title>Diverse lifestyles and strategies of plant pathogenesis encoded in the genomes of eighteen Dothideomycetes fungi.</title>
        <authorList>
            <person name="Ohm R.A."/>
            <person name="Feau N."/>
            <person name="Henrissat B."/>
            <person name="Schoch C.L."/>
            <person name="Horwitz B.A."/>
            <person name="Barry K.W."/>
            <person name="Condon B.J."/>
            <person name="Copeland A.C."/>
            <person name="Dhillon B."/>
            <person name="Glaser F."/>
            <person name="Hesse C.N."/>
            <person name="Kosti I."/>
            <person name="LaButti K."/>
            <person name="Lindquist E.A."/>
            <person name="Lucas S."/>
            <person name="Salamov A.A."/>
            <person name="Bradshaw R.E."/>
            <person name="Ciuffetti L."/>
            <person name="Hamelin R.C."/>
            <person name="Kema G.H.J."/>
            <person name="Lawrence C."/>
            <person name="Scott J.A."/>
            <person name="Spatafora J.W."/>
            <person name="Turgeon B.G."/>
            <person name="de Wit P.J.G.M."/>
            <person name="Zhong S."/>
            <person name="Goodwin S.B."/>
            <person name="Grigoriev I.V."/>
        </authorList>
    </citation>
    <scope>NUCLEOTIDE SEQUENCE [LARGE SCALE GENOMIC DNA]</scope>
    <source>
        <strain evidence="1 2">UAMH 10762</strain>
    </source>
</reference>
<dbReference type="HOGENOM" id="CLU_1495912_0_0_1"/>
<accession>M2NA78</accession>
<dbReference type="RefSeq" id="XP_007672308.1">
    <property type="nucleotide sequence ID" value="XM_007674118.1"/>
</dbReference>
<dbReference type="AlphaFoldDB" id="M2NA78"/>
<organism evidence="1 2">
    <name type="scientific">Baudoinia panamericana (strain UAMH 10762)</name>
    <name type="common">Angels' share fungus</name>
    <name type="synonym">Baudoinia compniacensis (strain UAMH 10762)</name>
    <dbReference type="NCBI Taxonomy" id="717646"/>
    <lineage>
        <taxon>Eukaryota</taxon>
        <taxon>Fungi</taxon>
        <taxon>Dikarya</taxon>
        <taxon>Ascomycota</taxon>
        <taxon>Pezizomycotina</taxon>
        <taxon>Dothideomycetes</taxon>
        <taxon>Dothideomycetidae</taxon>
        <taxon>Mycosphaerellales</taxon>
        <taxon>Teratosphaeriaceae</taxon>
        <taxon>Baudoinia</taxon>
    </lineage>
</organism>
<dbReference type="Proteomes" id="UP000011761">
    <property type="component" value="Unassembled WGS sequence"/>
</dbReference>
<evidence type="ECO:0000313" key="1">
    <source>
        <dbReference type="EMBL" id="EMD01124.1"/>
    </source>
</evidence>
<dbReference type="KEGG" id="bcom:BAUCODRAFT_197011"/>
<sequence length="180" mass="19910">MEIRRPSSESGECKARKRLWPRVASLGPLVMRRDRIQRNAYDTPPVVHARGVSSRRERFSRSQLRAGSALVHSTHARTPLRQLTLRHDAAAAGVWRTEDGGRSLVLKGDVLGLRHLADVGESKCTAIRGRYGIFSLSVRVTFARWIEFRLPPIAGSPDKWLLSTKAAEHNAAGITGSGLL</sequence>
<gene>
    <name evidence="1" type="ORF">BAUCODRAFT_197011</name>
</gene>
<dbReference type="EMBL" id="KB445550">
    <property type="protein sequence ID" value="EMD01124.1"/>
    <property type="molecule type" value="Genomic_DNA"/>
</dbReference>